<keyword evidence="21" id="KW-1185">Reference proteome</keyword>
<dbReference type="PANTHER" id="PTHR48178">
    <property type="entry name" value="PEROXISOME BIOGENESIS FACTOR 2"/>
    <property type="match status" value="1"/>
</dbReference>
<comment type="pathway">
    <text evidence="2">Protein modification; protein ubiquitination.</text>
</comment>
<feature type="region of interest" description="Disordered" evidence="18">
    <location>
        <begin position="316"/>
        <end position="341"/>
    </location>
</feature>
<evidence type="ECO:0000256" key="6">
    <source>
        <dbReference type="ARBA" id="ARBA00022692"/>
    </source>
</evidence>
<accession>A0A8K0UW41</accession>
<feature type="domain" description="RING-type" evidence="19">
    <location>
        <begin position="292"/>
        <end position="386"/>
    </location>
</feature>
<evidence type="ECO:0000256" key="2">
    <source>
        <dbReference type="ARBA" id="ARBA00004906"/>
    </source>
</evidence>
<evidence type="ECO:0000313" key="21">
    <source>
        <dbReference type="Proteomes" id="UP000813824"/>
    </source>
</evidence>
<evidence type="ECO:0000256" key="15">
    <source>
        <dbReference type="ARBA" id="ARBA00032511"/>
    </source>
</evidence>
<reference evidence="20" key="1">
    <citation type="journal article" date="2021" name="New Phytol.">
        <title>Evolutionary innovations through gain and loss of genes in the ectomycorrhizal Boletales.</title>
        <authorList>
            <person name="Wu G."/>
            <person name="Miyauchi S."/>
            <person name="Morin E."/>
            <person name="Kuo A."/>
            <person name="Drula E."/>
            <person name="Varga T."/>
            <person name="Kohler A."/>
            <person name="Feng B."/>
            <person name="Cao Y."/>
            <person name="Lipzen A."/>
            <person name="Daum C."/>
            <person name="Hundley H."/>
            <person name="Pangilinan J."/>
            <person name="Johnson J."/>
            <person name="Barry K."/>
            <person name="LaButti K."/>
            <person name="Ng V."/>
            <person name="Ahrendt S."/>
            <person name="Min B."/>
            <person name="Choi I.G."/>
            <person name="Park H."/>
            <person name="Plett J.M."/>
            <person name="Magnuson J."/>
            <person name="Spatafora J.W."/>
            <person name="Nagy L.G."/>
            <person name="Henrissat B."/>
            <person name="Grigoriev I.V."/>
            <person name="Yang Z.L."/>
            <person name="Xu J."/>
            <person name="Martin F.M."/>
        </authorList>
    </citation>
    <scope>NUCLEOTIDE SEQUENCE</scope>
    <source>
        <strain evidence="20">KKN 215</strain>
    </source>
</reference>
<keyword evidence="13" id="KW-0472">Membrane</keyword>
<dbReference type="InterPro" id="IPR006845">
    <property type="entry name" value="Pex_N"/>
</dbReference>
<dbReference type="EMBL" id="JAEVFJ010000003">
    <property type="protein sequence ID" value="KAH8106156.1"/>
    <property type="molecule type" value="Genomic_DNA"/>
</dbReference>
<evidence type="ECO:0000256" key="17">
    <source>
        <dbReference type="ARBA" id="ARBA00034523"/>
    </source>
</evidence>
<evidence type="ECO:0000256" key="8">
    <source>
        <dbReference type="ARBA" id="ARBA00022771"/>
    </source>
</evidence>
<dbReference type="GO" id="GO:0061630">
    <property type="term" value="F:ubiquitin protein ligase activity"/>
    <property type="evidence" value="ECO:0007669"/>
    <property type="project" value="UniProtKB-EC"/>
</dbReference>
<dbReference type="EC" id="2.3.2.36" evidence="17"/>
<keyword evidence="7" id="KW-0479">Metal-binding</keyword>
<dbReference type="PANTHER" id="PTHR48178:SF1">
    <property type="entry name" value="PEROXISOME BIOGENESIS FACTOR 2"/>
    <property type="match status" value="1"/>
</dbReference>
<keyword evidence="8" id="KW-0863">Zinc-finger</keyword>
<dbReference type="SUPFAM" id="SSF57850">
    <property type="entry name" value="RING/U-box"/>
    <property type="match status" value="1"/>
</dbReference>
<keyword evidence="5" id="KW-0808">Transferase</keyword>
<comment type="subcellular location">
    <subcellularLocation>
        <location evidence="1">Peroxisome membrane</location>
        <topology evidence="1">Multi-pass membrane protein</topology>
    </subcellularLocation>
</comment>
<organism evidence="20 21">
    <name type="scientific">Cristinia sonorae</name>
    <dbReference type="NCBI Taxonomy" id="1940300"/>
    <lineage>
        <taxon>Eukaryota</taxon>
        <taxon>Fungi</taxon>
        <taxon>Dikarya</taxon>
        <taxon>Basidiomycota</taxon>
        <taxon>Agaricomycotina</taxon>
        <taxon>Agaricomycetes</taxon>
        <taxon>Agaricomycetidae</taxon>
        <taxon>Agaricales</taxon>
        <taxon>Pleurotineae</taxon>
        <taxon>Stephanosporaceae</taxon>
        <taxon>Cristinia</taxon>
    </lineage>
</organism>
<evidence type="ECO:0000256" key="3">
    <source>
        <dbReference type="ARBA" id="ARBA00008704"/>
    </source>
</evidence>
<evidence type="ECO:0000256" key="5">
    <source>
        <dbReference type="ARBA" id="ARBA00022679"/>
    </source>
</evidence>
<keyword evidence="14" id="KW-0576">Peroxisome</keyword>
<keyword evidence="11" id="KW-0653">Protein transport</keyword>
<evidence type="ECO:0000256" key="9">
    <source>
        <dbReference type="ARBA" id="ARBA00022786"/>
    </source>
</evidence>
<comment type="caution">
    <text evidence="20">The sequence shown here is derived from an EMBL/GenBank/DDBJ whole genome shotgun (WGS) entry which is preliminary data.</text>
</comment>
<evidence type="ECO:0000256" key="10">
    <source>
        <dbReference type="ARBA" id="ARBA00022833"/>
    </source>
</evidence>
<dbReference type="GO" id="GO:0016562">
    <property type="term" value="P:protein import into peroxisome matrix, receptor recycling"/>
    <property type="evidence" value="ECO:0007669"/>
    <property type="project" value="UniProtKB-ARBA"/>
</dbReference>
<sequence>MASSSSSSQTSWQQLWEEAQPRLQSLQSSLLGQPSSPSTFRVSQLDAELLDSELVQLLQEPLTKSLALINKAFSNNFQAELTLLIQLTLYKFSVWDSGASYGARLQGLKYASWKSLGLPIRTLLLHGSLTILLPYLHSRLRAHALSQAWPDAPSSDRRRKIWELLTRLETTHSLLALLNFVAFLWNGRYRTLADRLLEMQLVPAKRLSQREVSYEFMNRQMVWHAFTEFLLFLLPLINTRALRRLGRLLSAAALPSLLPSRMTSLTRLQVSKVGPDPKRRRGKYWSLPLDQCAICHQDASRKLNLADASNTLTSLATQPYTSAAEDPPLRTENTDEEPPAYPLHTPYITSCDHVYCYVCITERMMRTADDRSGVGPGGTRWECLRCGDGVHGVDRVEMALEETDSDFGSSSLNGVDFDGYGSDDVEFTDMSGSMGSYSESGTASE</sequence>
<evidence type="ECO:0000256" key="16">
    <source>
        <dbReference type="ARBA" id="ARBA00034438"/>
    </source>
</evidence>
<dbReference type="InterPro" id="IPR025654">
    <property type="entry name" value="PEX2/10"/>
</dbReference>
<dbReference type="GO" id="GO:0008270">
    <property type="term" value="F:zinc ion binding"/>
    <property type="evidence" value="ECO:0007669"/>
    <property type="project" value="UniProtKB-KW"/>
</dbReference>
<dbReference type="Proteomes" id="UP000813824">
    <property type="component" value="Unassembled WGS sequence"/>
</dbReference>
<keyword evidence="12" id="KW-1133">Transmembrane helix</keyword>
<dbReference type="InterPro" id="IPR001841">
    <property type="entry name" value="Znf_RING"/>
</dbReference>
<evidence type="ECO:0000256" key="7">
    <source>
        <dbReference type="ARBA" id="ARBA00022723"/>
    </source>
</evidence>
<evidence type="ECO:0000256" key="18">
    <source>
        <dbReference type="SAM" id="MobiDB-lite"/>
    </source>
</evidence>
<keyword evidence="6" id="KW-0812">Transmembrane</keyword>
<dbReference type="GO" id="GO:0016567">
    <property type="term" value="P:protein ubiquitination"/>
    <property type="evidence" value="ECO:0007669"/>
    <property type="project" value="UniProtKB-ARBA"/>
</dbReference>
<keyword evidence="10" id="KW-0862">Zinc</keyword>
<evidence type="ECO:0000313" key="20">
    <source>
        <dbReference type="EMBL" id="KAH8106156.1"/>
    </source>
</evidence>
<evidence type="ECO:0000256" key="14">
    <source>
        <dbReference type="ARBA" id="ARBA00023140"/>
    </source>
</evidence>
<dbReference type="GO" id="GO:0005778">
    <property type="term" value="C:peroxisomal membrane"/>
    <property type="evidence" value="ECO:0007669"/>
    <property type="project" value="UniProtKB-SubCell"/>
</dbReference>
<dbReference type="AlphaFoldDB" id="A0A8K0UW41"/>
<evidence type="ECO:0000256" key="1">
    <source>
        <dbReference type="ARBA" id="ARBA00004585"/>
    </source>
</evidence>
<evidence type="ECO:0000256" key="11">
    <source>
        <dbReference type="ARBA" id="ARBA00022927"/>
    </source>
</evidence>
<dbReference type="OrthoDB" id="1701437at2759"/>
<evidence type="ECO:0000256" key="12">
    <source>
        <dbReference type="ARBA" id="ARBA00022989"/>
    </source>
</evidence>
<comment type="similarity">
    <text evidence="3">Belongs to the pex2/pex10/pex12 family.</text>
</comment>
<keyword evidence="4" id="KW-0813">Transport</keyword>
<keyword evidence="9" id="KW-0833">Ubl conjugation pathway</keyword>
<evidence type="ECO:0000259" key="19">
    <source>
        <dbReference type="SMART" id="SM00184"/>
    </source>
</evidence>
<evidence type="ECO:0000256" key="13">
    <source>
        <dbReference type="ARBA" id="ARBA00023136"/>
    </source>
</evidence>
<dbReference type="Pfam" id="PF04757">
    <property type="entry name" value="Pex2_Pex12"/>
    <property type="match status" value="1"/>
</dbReference>
<proteinExistence type="inferred from homology"/>
<name>A0A8K0UW41_9AGAR</name>
<evidence type="ECO:0000256" key="4">
    <source>
        <dbReference type="ARBA" id="ARBA00022448"/>
    </source>
</evidence>
<dbReference type="SMART" id="SM00184">
    <property type="entry name" value="RING"/>
    <property type="match status" value="1"/>
</dbReference>
<protein>
    <recommendedName>
        <fullName evidence="17">RING-type E3 ubiquitin transferase (cysteine targeting)</fullName>
        <ecNumber evidence="17">2.3.2.36</ecNumber>
    </recommendedName>
    <alternativeName>
        <fullName evidence="15">Peroxin-2</fullName>
    </alternativeName>
</protein>
<gene>
    <name evidence="20" type="ORF">BXZ70DRAFT_918416</name>
</gene>
<comment type="catalytic activity">
    <reaction evidence="16">
        <text>[E2 ubiquitin-conjugating enzyme]-S-ubiquitinyl-L-cysteine + [acceptor protein]-L-cysteine = [E2 ubiquitin-conjugating enzyme]-L-cysteine + [acceptor protein]-S-ubiquitinyl-L-cysteine.</text>
        <dbReference type="EC" id="2.3.2.36"/>
    </reaction>
</comment>